<protein>
    <submittedName>
        <fullName evidence="1">Uncharacterized protein</fullName>
    </submittedName>
</protein>
<proteinExistence type="predicted"/>
<evidence type="ECO:0000313" key="2">
    <source>
        <dbReference type="Proteomes" id="UP001064048"/>
    </source>
</evidence>
<organism evidence="1 2">
    <name type="scientific">Choristoneura fumiferana</name>
    <name type="common">Spruce budworm moth</name>
    <name type="synonym">Archips fumiferana</name>
    <dbReference type="NCBI Taxonomy" id="7141"/>
    <lineage>
        <taxon>Eukaryota</taxon>
        <taxon>Metazoa</taxon>
        <taxon>Ecdysozoa</taxon>
        <taxon>Arthropoda</taxon>
        <taxon>Hexapoda</taxon>
        <taxon>Insecta</taxon>
        <taxon>Pterygota</taxon>
        <taxon>Neoptera</taxon>
        <taxon>Endopterygota</taxon>
        <taxon>Lepidoptera</taxon>
        <taxon>Glossata</taxon>
        <taxon>Ditrysia</taxon>
        <taxon>Tortricoidea</taxon>
        <taxon>Tortricidae</taxon>
        <taxon>Tortricinae</taxon>
        <taxon>Choristoneura</taxon>
    </lineage>
</organism>
<evidence type="ECO:0000313" key="1">
    <source>
        <dbReference type="EMBL" id="KAI8426591.1"/>
    </source>
</evidence>
<name>A0ACC0JQZ5_CHOFU</name>
<keyword evidence="2" id="KW-1185">Reference proteome</keyword>
<dbReference type="EMBL" id="CM046108">
    <property type="protein sequence ID" value="KAI8426591.1"/>
    <property type="molecule type" value="Genomic_DNA"/>
</dbReference>
<comment type="caution">
    <text evidence="1">The sequence shown here is derived from an EMBL/GenBank/DDBJ whole genome shotgun (WGS) entry which is preliminary data.</text>
</comment>
<dbReference type="Proteomes" id="UP001064048">
    <property type="component" value="Chromosome 8"/>
</dbReference>
<accession>A0ACC0JQZ5</accession>
<sequence>MMWRLFVLSCFVRAERRLLWPRVYLGQDDTNMEFPFAVSLQSSNGHRICTCSLIAENWVITAGHCISKNFKSQRIRSIMWQVCFLAFCVSAERQFARPRVYLGLEDTNKEFPFVVSMQRRNGSRVGTCNLIAQNWLITAGHSVKRGSSNRIIKYADMTSKNTSAYSEIINVFRHPSYLFSEMVELIAINDLALVLIEKVPIKTIAKLSAIDYKSLLGLPVKYAGFGNTGKVDELPEAIMEGDDMRSLQVGEAVVVKCPSVYPMFGPAICIAPKCSKKFQNTRDGDGGGPLMYMGKIVGVILGSEIDNPIGYVTPVSPNLNWINYVMKKYS</sequence>
<gene>
    <name evidence="1" type="ORF">MSG28_005374</name>
</gene>
<reference evidence="1 2" key="1">
    <citation type="journal article" date="2022" name="Genome Biol. Evol.">
        <title>The Spruce Budworm Genome: Reconstructing the Evolutionary History of Antifreeze Proteins.</title>
        <authorList>
            <person name="Beliveau C."/>
            <person name="Gagne P."/>
            <person name="Picq S."/>
            <person name="Vernygora O."/>
            <person name="Keeling C.I."/>
            <person name="Pinkney K."/>
            <person name="Doucet D."/>
            <person name="Wen F."/>
            <person name="Johnston J.S."/>
            <person name="Maaroufi H."/>
            <person name="Boyle B."/>
            <person name="Laroche J."/>
            <person name="Dewar K."/>
            <person name="Juretic N."/>
            <person name="Blackburn G."/>
            <person name="Nisole A."/>
            <person name="Brunet B."/>
            <person name="Brandao M."/>
            <person name="Lumley L."/>
            <person name="Duan J."/>
            <person name="Quan G."/>
            <person name="Lucarotti C.J."/>
            <person name="Roe A.D."/>
            <person name="Sperling F.A.H."/>
            <person name="Levesque R.C."/>
            <person name="Cusson M."/>
        </authorList>
    </citation>
    <scope>NUCLEOTIDE SEQUENCE [LARGE SCALE GENOMIC DNA]</scope>
    <source>
        <strain evidence="1">Glfc:IPQL:Cfum</strain>
    </source>
</reference>